<feature type="compositionally biased region" description="Low complexity" evidence="1">
    <location>
        <begin position="91"/>
        <end position="102"/>
    </location>
</feature>
<feature type="region of interest" description="Disordered" evidence="1">
    <location>
        <begin position="189"/>
        <end position="250"/>
    </location>
</feature>
<dbReference type="OrthoDB" id="6631485at2759"/>
<accession>A0A482X1X2</accession>
<evidence type="ECO:0000256" key="1">
    <source>
        <dbReference type="SAM" id="MobiDB-lite"/>
    </source>
</evidence>
<dbReference type="EMBL" id="QKKF02020379">
    <property type="protein sequence ID" value="RZF39201.1"/>
    <property type="molecule type" value="Genomic_DNA"/>
</dbReference>
<dbReference type="InParanoid" id="A0A482X1X2"/>
<feature type="region of interest" description="Disordered" evidence="1">
    <location>
        <begin position="375"/>
        <end position="417"/>
    </location>
</feature>
<comment type="caution">
    <text evidence="2">The sequence shown here is derived from an EMBL/GenBank/DDBJ whole genome shotgun (WGS) entry which is preliminary data.</text>
</comment>
<dbReference type="Proteomes" id="UP000291343">
    <property type="component" value="Unassembled WGS sequence"/>
</dbReference>
<protein>
    <submittedName>
        <fullName evidence="2">Uncharacterized protein</fullName>
    </submittedName>
</protein>
<feature type="compositionally biased region" description="Basic and acidic residues" evidence="1">
    <location>
        <begin position="378"/>
        <end position="388"/>
    </location>
</feature>
<organism evidence="2 3">
    <name type="scientific">Laodelphax striatellus</name>
    <name type="common">Small brown planthopper</name>
    <name type="synonym">Delphax striatella</name>
    <dbReference type="NCBI Taxonomy" id="195883"/>
    <lineage>
        <taxon>Eukaryota</taxon>
        <taxon>Metazoa</taxon>
        <taxon>Ecdysozoa</taxon>
        <taxon>Arthropoda</taxon>
        <taxon>Hexapoda</taxon>
        <taxon>Insecta</taxon>
        <taxon>Pterygota</taxon>
        <taxon>Neoptera</taxon>
        <taxon>Paraneoptera</taxon>
        <taxon>Hemiptera</taxon>
        <taxon>Auchenorrhyncha</taxon>
        <taxon>Fulgoroidea</taxon>
        <taxon>Delphacidae</taxon>
        <taxon>Criomorphinae</taxon>
        <taxon>Laodelphax</taxon>
    </lineage>
</organism>
<feature type="compositionally biased region" description="Low complexity" evidence="1">
    <location>
        <begin position="198"/>
        <end position="211"/>
    </location>
</feature>
<evidence type="ECO:0000313" key="2">
    <source>
        <dbReference type="EMBL" id="RZF39201.1"/>
    </source>
</evidence>
<evidence type="ECO:0000313" key="3">
    <source>
        <dbReference type="Proteomes" id="UP000291343"/>
    </source>
</evidence>
<sequence length="433" mass="48290">MEIITRTDSCKVLALILSTGTSVFSKSLAMEPFHHIQDFSEIERQKRQSHPAATVARYQERPSSILQREGFRDDELVDYLTPPRPPDPLDTFGKTGFSSGPSTPSPPVLPGTVLQQSADGKWNLGYNADEVLIPPIDPYLFGPETKYNTIQQNTKTIQGGLFGSSTKNSNNSPTKSSLFDNFNFDKDPFFNADTQSSNKPNNFQDPLNNNNDDTKFKPFIPSPSFPATDALTNGHSGNPNGHLQTNNQNQNLTEPSLNFLANSALGFITATQPNGLRSQNFNFDTISHSFSNTNPPQNNFNLQNHNLNTQSQGFVPLITNNNNINDLANQNFRTGNSNFNNFPNTFQGSQNPNADLFANNFRGAQTTKVDVSVPFVKRQTDHNKRQIDSEEENESGEEEDAEDDHHHKPSGPVYTFVKTDKHGHFKWGVRHMV</sequence>
<feature type="compositionally biased region" description="Acidic residues" evidence="1">
    <location>
        <begin position="389"/>
        <end position="402"/>
    </location>
</feature>
<proteinExistence type="predicted"/>
<keyword evidence="3" id="KW-1185">Reference proteome</keyword>
<feature type="region of interest" description="Disordered" evidence="1">
    <location>
        <begin position="91"/>
        <end position="112"/>
    </location>
</feature>
<feature type="compositionally biased region" description="Polar residues" evidence="1">
    <location>
        <begin position="230"/>
        <end position="242"/>
    </location>
</feature>
<gene>
    <name evidence="2" type="ORF">LSTR_LSTR017121</name>
</gene>
<dbReference type="AlphaFoldDB" id="A0A482X1X2"/>
<name>A0A482X1X2_LAOST</name>
<reference evidence="2 3" key="1">
    <citation type="journal article" date="2017" name="Gigascience">
        <title>Genome sequence of the small brown planthopper, Laodelphax striatellus.</title>
        <authorList>
            <person name="Zhu J."/>
            <person name="Jiang F."/>
            <person name="Wang X."/>
            <person name="Yang P."/>
            <person name="Bao Y."/>
            <person name="Zhao W."/>
            <person name="Wang W."/>
            <person name="Lu H."/>
            <person name="Wang Q."/>
            <person name="Cui N."/>
            <person name="Li J."/>
            <person name="Chen X."/>
            <person name="Luo L."/>
            <person name="Yu J."/>
            <person name="Kang L."/>
            <person name="Cui F."/>
        </authorList>
    </citation>
    <scope>NUCLEOTIDE SEQUENCE [LARGE SCALE GENOMIC DNA]</scope>
    <source>
        <strain evidence="2">Lst14</strain>
    </source>
</reference>